<evidence type="ECO:0000313" key="11">
    <source>
        <dbReference type="Proteomes" id="UP000298327"/>
    </source>
</evidence>
<dbReference type="OrthoDB" id="8117402at2759"/>
<keyword evidence="2" id="KW-0677">Repeat</keyword>
<name>A0A4Y9ZCA5_9AGAM</name>
<dbReference type="Proteomes" id="UP000298327">
    <property type="component" value="Unassembled WGS sequence"/>
</dbReference>
<dbReference type="GO" id="GO:0000978">
    <property type="term" value="F:RNA polymerase II cis-regulatory region sequence-specific DNA binding"/>
    <property type="evidence" value="ECO:0007669"/>
    <property type="project" value="TreeGrafter"/>
</dbReference>
<proteinExistence type="predicted"/>
<evidence type="ECO:0000256" key="4">
    <source>
        <dbReference type="ARBA" id="ARBA00022833"/>
    </source>
</evidence>
<dbReference type="GO" id="GO:0000981">
    <property type="term" value="F:DNA-binding transcription factor activity, RNA polymerase II-specific"/>
    <property type="evidence" value="ECO:0007669"/>
    <property type="project" value="TreeGrafter"/>
</dbReference>
<evidence type="ECO:0000256" key="1">
    <source>
        <dbReference type="ARBA" id="ARBA00022723"/>
    </source>
</evidence>
<dbReference type="SMART" id="SM00355">
    <property type="entry name" value="ZnF_C2H2"/>
    <property type="match status" value="3"/>
</dbReference>
<dbReference type="SUPFAM" id="SSF57667">
    <property type="entry name" value="beta-beta-alpha zinc fingers"/>
    <property type="match status" value="1"/>
</dbReference>
<organism evidence="10 11">
    <name type="scientific">Dentipellis fragilis</name>
    <dbReference type="NCBI Taxonomy" id="205917"/>
    <lineage>
        <taxon>Eukaryota</taxon>
        <taxon>Fungi</taxon>
        <taxon>Dikarya</taxon>
        <taxon>Basidiomycota</taxon>
        <taxon>Agaricomycotina</taxon>
        <taxon>Agaricomycetes</taxon>
        <taxon>Russulales</taxon>
        <taxon>Hericiaceae</taxon>
        <taxon>Dentipellis</taxon>
    </lineage>
</organism>
<dbReference type="PANTHER" id="PTHR23235:SF120">
    <property type="entry name" value="KRUPPEL-LIKE FACTOR 15"/>
    <property type="match status" value="1"/>
</dbReference>
<keyword evidence="3 7" id="KW-0863">Zinc-finger</keyword>
<keyword evidence="11" id="KW-1185">Reference proteome</keyword>
<evidence type="ECO:0000259" key="9">
    <source>
        <dbReference type="PROSITE" id="PS50157"/>
    </source>
</evidence>
<dbReference type="PANTHER" id="PTHR23235">
    <property type="entry name" value="KRUEPPEL-LIKE TRANSCRIPTION FACTOR"/>
    <property type="match status" value="1"/>
</dbReference>
<feature type="domain" description="C2H2-type" evidence="9">
    <location>
        <begin position="386"/>
        <end position="415"/>
    </location>
</feature>
<evidence type="ECO:0000256" key="5">
    <source>
        <dbReference type="ARBA" id="ARBA00023015"/>
    </source>
</evidence>
<dbReference type="GO" id="GO:0008270">
    <property type="term" value="F:zinc ion binding"/>
    <property type="evidence" value="ECO:0007669"/>
    <property type="project" value="UniProtKB-KW"/>
</dbReference>
<evidence type="ECO:0000256" key="8">
    <source>
        <dbReference type="SAM" id="MobiDB-lite"/>
    </source>
</evidence>
<dbReference type="InterPro" id="IPR036236">
    <property type="entry name" value="Znf_C2H2_sf"/>
</dbReference>
<evidence type="ECO:0000256" key="6">
    <source>
        <dbReference type="ARBA" id="ARBA00023163"/>
    </source>
</evidence>
<dbReference type="STRING" id="205917.A0A4Y9ZCA5"/>
<dbReference type="EMBL" id="SEOQ01000025">
    <property type="protein sequence ID" value="TFY72114.1"/>
    <property type="molecule type" value="Genomic_DNA"/>
</dbReference>
<evidence type="ECO:0000313" key="10">
    <source>
        <dbReference type="EMBL" id="TFY72114.1"/>
    </source>
</evidence>
<dbReference type="FunFam" id="3.30.160.60:FF:000032">
    <property type="entry name" value="Krueppel-like factor 4"/>
    <property type="match status" value="1"/>
</dbReference>
<evidence type="ECO:0000256" key="3">
    <source>
        <dbReference type="ARBA" id="ARBA00022771"/>
    </source>
</evidence>
<dbReference type="PROSITE" id="PS00028">
    <property type="entry name" value="ZINC_FINGER_C2H2_1"/>
    <property type="match status" value="1"/>
</dbReference>
<keyword evidence="4" id="KW-0862">Zinc</keyword>
<reference evidence="10 11" key="1">
    <citation type="submission" date="2019-02" db="EMBL/GenBank/DDBJ databases">
        <title>Genome sequencing of the rare red list fungi Dentipellis fragilis.</title>
        <authorList>
            <person name="Buettner E."/>
            <person name="Kellner H."/>
        </authorList>
    </citation>
    <scope>NUCLEOTIDE SEQUENCE [LARGE SCALE GENOMIC DNA]</scope>
    <source>
        <strain evidence="10 11">DSM 105465</strain>
    </source>
</reference>
<comment type="caution">
    <text evidence="10">The sequence shown here is derived from an EMBL/GenBank/DDBJ whole genome shotgun (WGS) entry which is preliminary data.</text>
</comment>
<gene>
    <name evidence="10" type="ORF">EVG20_g911</name>
</gene>
<feature type="compositionally biased region" description="Basic and acidic residues" evidence="8">
    <location>
        <begin position="497"/>
        <end position="511"/>
    </location>
</feature>
<keyword evidence="6" id="KW-0804">Transcription</keyword>
<protein>
    <recommendedName>
        <fullName evidence="9">C2H2-type domain-containing protein</fullName>
    </recommendedName>
</protein>
<feature type="region of interest" description="Disordered" evidence="8">
    <location>
        <begin position="119"/>
        <end position="148"/>
    </location>
</feature>
<accession>A0A4Y9ZCA5</accession>
<evidence type="ECO:0000256" key="7">
    <source>
        <dbReference type="PROSITE-ProRule" id="PRU00042"/>
    </source>
</evidence>
<keyword evidence="5" id="KW-0805">Transcription regulation</keyword>
<dbReference type="AlphaFoldDB" id="A0A4Y9ZCA5"/>
<evidence type="ECO:0000256" key="2">
    <source>
        <dbReference type="ARBA" id="ARBA00022737"/>
    </source>
</evidence>
<dbReference type="InterPro" id="IPR013087">
    <property type="entry name" value="Znf_C2H2_type"/>
</dbReference>
<feature type="domain" description="C2H2-type" evidence="9">
    <location>
        <begin position="416"/>
        <end position="443"/>
    </location>
</feature>
<dbReference type="Gene3D" id="3.30.160.60">
    <property type="entry name" value="Classic Zinc Finger"/>
    <property type="match status" value="2"/>
</dbReference>
<dbReference type="PROSITE" id="PS50157">
    <property type="entry name" value="ZINC_FINGER_C2H2_2"/>
    <property type="match status" value="2"/>
</dbReference>
<feature type="region of interest" description="Disordered" evidence="8">
    <location>
        <begin position="466"/>
        <end position="511"/>
    </location>
</feature>
<sequence>MRHEHPIQYPLPTTQAAHSYTNSPYNNIHDFLDSPTVLFDASLDYQESALDFQSNGILQESIASKPLGLGIFFDGYDPFAQETGKIDLYDAGSDDGSVSPIFSFDLPMMSTSLSAPDFPPSSHASFNDGPRTPSDMASGSPPSPRSLLEDPWTVLRDAMDVQQDATSPGLNHQPLEYDLMSTAGTPLIGLFPDFNMYSNTIEDVDLSMGINPQCLLLHHTPLLGSSHMQTTPLMSPKILAPWPASGLLNQPALAQDPLASIATQATEVQVKAEPDIAIKQSPTASPLLHAMDTDEPHVIMEPLQSNLATRYNHPLSGLGITVAGNTFGTASPDTPVFNAHLGVSELDLVRRANRYRKRHPGQEIDRRWFLVYAGKLSSGGQPIEDYRCYIEGCSKTNKRRDHILVHVGSHVSERPFACAHCSMRFLRRNECKRHEANHTGEKPFACELCLEAVRFARQDLLTRHMRRTHGVDRTSGNKSKRKREQSSPESELDYEGDEHFQKRLKAEPSSP</sequence>
<keyword evidence="1" id="KW-0479">Metal-binding</keyword>